<keyword evidence="2" id="KW-1185">Reference proteome</keyword>
<comment type="caution">
    <text evidence="1">The sequence shown here is derived from an EMBL/GenBank/DDBJ whole genome shotgun (WGS) entry which is preliminary data.</text>
</comment>
<dbReference type="EMBL" id="NIZW01000003">
    <property type="protein sequence ID" value="PHQ36124.1"/>
    <property type="molecule type" value="Genomic_DNA"/>
</dbReference>
<evidence type="ECO:0000313" key="2">
    <source>
        <dbReference type="Proteomes" id="UP000225740"/>
    </source>
</evidence>
<proteinExistence type="predicted"/>
<protein>
    <submittedName>
        <fullName evidence="1">Uncharacterized protein</fullName>
    </submittedName>
</protein>
<dbReference type="AlphaFoldDB" id="A0A2G1WAQ6"/>
<reference evidence="1 2" key="1">
    <citation type="submission" date="2017-06" db="EMBL/GenBank/DDBJ databases">
        <title>Description of Rhodopirellula bahusiensis sp. nov.</title>
        <authorList>
            <person name="Kizina J."/>
            <person name="Harder J."/>
        </authorList>
    </citation>
    <scope>NUCLEOTIDE SEQUENCE [LARGE SCALE GENOMIC DNA]</scope>
    <source>
        <strain evidence="1 2">SWK21</strain>
    </source>
</reference>
<evidence type="ECO:0000313" key="1">
    <source>
        <dbReference type="EMBL" id="PHQ36124.1"/>
    </source>
</evidence>
<accession>A0A2G1WAQ6</accession>
<sequence length="62" mass="7198">MNDQWELLPFPDLAHPVDWFDVECHFVSVFLSIGRFLTKPFRFFEEVMMLGFRTGPSCGVSA</sequence>
<dbReference type="Proteomes" id="UP000225740">
    <property type="component" value="Unassembled WGS sequence"/>
</dbReference>
<organism evidence="1 2">
    <name type="scientific">Rhodopirellula bahusiensis</name>
    <dbReference type="NCBI Taxonomy" id="2014065"/>
    <lineage>
        <taxon>Bacteria</taxon>
        <taxon>Pseudomonadati</taxon>
        <taxon>Planctomycetota</taxon>
        <taxon>Planctomycetia</taxon>
        <taxon>Pirellulales</taxon>
        <taxon>Pirellulaceae</taxon>
        <taxon>Rhodopirellula</taxon>
    </lineage>
</organism>
<gene>
    <name evidence="1" type="ORF">CEE69_05435</name>
</gene>
<name>A0A2G1WAQ6_9BACT</name>